<organism evidence="15 16">
    <name type="scientific">Halopseudomonas salina</name>
    <dbReference type="NCBI Taxonomy" id="1323744"/>
    <lineage>
        <taxon>Bacteria</taxon>
        <taxon>Pseudomonadati</taxon>
        <taxon>Pseudomonadota</taxon>
        <taxon>Gammaproteobacteria</taxon>
        <taxon>Pseudomonadales</taxon>
        <taxon>Pseudomonadaceae</taxon>
        <taxon>Halopseudomonas</taxon>
    </lineage>
</organism>
<feature type="transmembrane region" description="Helical" evidence="13">
    <location>
        <begin position="39"/>
        <end position="59"/>
    </location>
</feature>
<dbReference type="CDD" id="cd06198">
    <property type="entry name" value="FNR_like_3"/>
    <property type="match status" value="1"/>
</dbReference>
<dbReference type="InterPro" id="IPR039261">
    <property type="entry name" value="FNR_nucleotide-bd"/>
</dbReference>
<evidence type="ECO:0000256" key="12">
    <source>
        <dbReference type="ARBA" id="ARBA00023136"/>
    </source>
</evidence>
<evidence type="ECO:0000256" key="13">
    <source>
        <dbReference type="SAM" id="Phobius"/>
    </source>
</evidence>
<keyword evidence="9" id="KW-0560">Oxidoreductase</keyword>
<protein>
    <submittedName>
        <fullName evidence="15">Oxidoreductase</fullName>
    </submittedName>
</protein>
<evidence type="ECO:0000313" key="16">
    <source>
        <dbReference type="Proteomes" id="UP000638188"/>
    </source>
</evidence>
<dbReference type="Gene3D" id="3.40.50.80">
    <property type="entry name" value="Nucleotide-binding domain of ferredoxin-NADP reductase (FNR) module"/>
    <property type="match status" value="1"/>
</dbReference>
<accession>A0ABQ1PVP3</accession>
<feature type="transmembrane region" description="Helical" evidence="13">
    <location>
        <begin position="168"/>
        <end position="186"/>
    </location>
</feature>
<keyword evidence="16" id="KW-1185">Reference proteome</keyword>
<evidence type="ECO:0000256" key="6">
    <source>
        <dbReference type="ARBA" id="ARBA00022723"/>
    </source>
</evidence>
<keyword evidence="8 13" id="KW-1133">Transmembrane helix</keyword>
<dbReference type="InterPro" id="IPR050415">
    <property type="entry name" value="MRET"/>
</dbReference>
<keyword evidence="5" id="KW-0001">2Fe-2S</keyword>
<evidence type="ECO:0000256" key="5">
    <source>
        <dbReference type="ARBA" id="ARBA00022714"/>
    </source>
</evidence>
<feature type="domain" description="FAD-binding FR-type" evidence="14">
    <location>
        <begin position="219"/>
        <end position="319"/>
    </location>
</feature>
<keyword evidence="3" id="KW-0285">Flavoprotein</keyword>
<evidence type="ECO:0000256" key="11">
    <source>
        <dbReference type="ARBA" id="ARBA00023014"/>
    </source>
</evidence>
<evidence type="ECO:0000313" key="15">
    <source>
        <dbReference type="EMBL" id="GGD04613.1"/>
    </source>
</evidence>
<dbReference type="Pfam" id="PF01794">
    <property type="entry name" value="Ferric_reduct"/>
    <property type="match status" value="1"/>
</dbReference>
<evidence type="ECO:0000256" key="3">
    <source>
        <dbReference type="ARBA" id="ARBA00022630"/>
    </source>
</evidence>
<keyword evidence="4 13" id="KW-0812">Transmembrane</keyword>
<feature type="transmembrane region" description="Helical" evidence="13">
    <location>
        <begin position="80"/>
        <end position="96"/>
    </location>
</feature>
<dbReference type="InterPro" id="IPR017938">
    <property type="entry name" value="Riboflavin_synthase-like_b-brl"/>
</dbReference>
<feature type="transmembrane region" description="Helical" evidence="13">
    <location>
        <begin position="140"/>
        <end position="161"/>
    </location>
</feature>
<dbReference type="InterPro" id="IPR017927">
    <property type="entry name" value="FAD-bd_FR_type"/>
</dbReference>
<dbReference type="RefSeq" id="WP_150278182.1">
    <property type="nucleotide sequence ID" value="NZ_BMFF01000005.1"/>
</dbReference>
<gene>
    <name evidence="15" type="ORF">GCM10007418_24590</name>
</gene>
<dbReference type="Pfam" id="PF08022">
    <property type="entry name" value="FAD_binding_8"/>
    <property type="match status" value="1"/>
</dbReference>
<dbReference type="EMBL" id="BMFF01000005">
    <property type="protein sequence ID" value="GGD04613.1"/>
    <property type="molecule type" value="Genomic_DNA"/>
</dbReference>
<dbReference type="InterPro" id="IPR013112">
    <property type="entry name" value="FAD-bd_8"/>
</dbReference>
<dbReference type="Gene3D" id="2.40.30.10">
    <property type="entry name" value="Translation factors"/>
    <property type="match status" value="1"/>
</dbReference>
<proteinExistence type="predicted"/>
<dbReference type="SUPFAM" id="SSF63380">
    <property type="entry name" value="Riboflavin synthase domain-like"/>
    <property type="match status" value="1"/>
</dbReference>
<evidence type="ECO:0000256" key="8">
    <source>
        <dbReference type="ARBA" id="ARBA00022989"/>
    </source>
</evidence>
<evidence type="ECO:0000256" key="10">
    <source>
        <dbReference type="ARBA" id="ARBA00023004"/>
    </source>
</evidence>
<comment type="cofactor">
    <cofactor evidence="1">
        <name>FAD</name>
        <dbReference type="ChEBI" id="CHEBI:57692"/>
    </cofactor>
</comment>
<comment type="caution">
    <text evidence="15">The sequence shown here is derived from an EMBL/GenBank/DDBJ whole genome shotgun (WGS) entry which is preliminary data.</text>
</comment>
<reference evidence="16" key="1">
    <citation type="journal article" date="2019" name="Int. J. Syst. Evol. Microbiol.">
        <title>The Global Catalogue of Microorganisms (GCM) 10K type strain sequencing project: providing services to taxonomists for standard genome sequencing and annotation.</title>
        <authorList>
            <consortium name="The Broad Institute Genomics Platform"/>
            <consortium name="The Broad Institute Genome Sequencing Center for Infectious Disease"/>
            <person name="Wu L."/>
            <person name="Ma J."/>
        </authorList>
    </citation>
    <scope>NUCLEOTIDE SEQUENCE [LARGE SCALE GENOMIC DNA]</scope>
    <source>
        <strain evidence="16">CGMCC 1.12482</strain>
    </source>
</reference>
<dbReference type="PRINTS" id="PR00409">
    <property type="entry name" value="PHDIOXRDTASE"/>
</dbReference>
<dbReference type="PROSITE" id="PS51384">
    <property type="entry name" value="FAD_FR"/>
    <property type="match status" value="1"/>
</dbReference>
<keyword evidence="12 13" id="KW-0472">Membrane</keyword>
<evidence type="ECO:0000256" key="2">
    <source>
        <dbReference type="ARBA" id="ARBA00004141"/>
    </source>
</evidence>
<keyword evidence="7" id="KW-0274">FAD</keyword>
<name>A0ABQ1PVP3_9GAMM</name>
<sequence>MARISVFFWGLIALVTGIWFMSDTLWVSPFAYFPFRKVFVQYSGILAVFMMSAALVLALRLRLLERWLGGLDKVYRVHKWLGIGALVLATLHWWWAQGSKWMVGWGWLEKPARRGAGQELAGIETWLRSQRGLAETLGEWAFYIVALLIVLALVKAFPYHLFRKTHKLLAVAFLPLAWHSFILMNFDYWADPIGWLTFLVVVAGSVAAVLLLLGWPSRARQVSGEVVSVHHYPGLRVFECLVRVEDGWQGHQPGQFAFVTSDPRDGPHPYTIASDWDPQTRFLKFVVKELGDHTRLASAKVCQGMPVTVEGPYGAFNFEDDSLTQIWVGGGIGITPFIARMNYLARHPDHRTVYLFHTTEDVNEEALDKLRADAEAAGVNLIIRRSKAEGRLTAQDIRDAVPDWQQASLWFCGPVKFASAVFGQFRKWGVPARRMHREFFDMR</sequence>
<keyword evidence="11" id="KW-0411">Iron-sulfur</keyword>
<dbReference type="PANTHER" id="PTHR47354:SF8">
    <property type="entry name" value="1,2-PHENYLACETYL-COA EPOXIDASE, SUBUNIT E"/>
    <property type="match status" value="1"/>
</dbReference>
<evidence type="ECO:0000256" key="9">
    <source>
        <dbReference type="ARBA" id="ARBA00023002"/>
    </source>
</evidence>
<dbReference type="InterPro" id="IPR013130">
    <property type="entry name" value="Fe3_Rdtase_TM_dom"/>
</dbReference>
<dbReference type="PANTHER" id="PTHR47354">
    <property type="entry name" value="NADH OXIDOREDUCTASE HCR"/>
    <property type="match status" value="1"/>
</dbReference>
<evidence type="ECO:0000256" key="7">
    <source>
        <dbReference type="ARBA" id="ARBA00022827"/>
    </source>
</evidence>
<feature type="transmembrane region" description="Helical" evidence="13">
    <location>
        <begin position="192"/>
        <end position="213"/>
    </location>
</feature>
<dbReference type="SUPFAM" id="SSF52343">
    <property type="entry name" value="Ferredoxin reductase-like, C-terminal NADP-linked domain"/>
    <property type="match status" value="1"/>
</dbReference>
<feature type="transmembrane region" description="Helical" evidence="13">
    <location>
        <begin position="7"/>
        <end position="27"/>
    </location>
</feature>
<evidence type="ECO:0000259" key="14">
    <source>
        <dbReference type="PROSITE" id="PS51384"/>
    </source>
</evidence>
<evidence type="ECO:0000256" key="1">
    <source>
        <dbReference type="ARBA" id="ARBA00001974"/>
    </source>
</evidence>
<comment type="subcellular location">
    <subcellularLocation>
        <location evidence="2">Membrane</location>
        <topology evidence="2">Multi-pass membrane protein</topology>
    </subcellularLocation>
</comment>
<dbReference type="Proteomes" id="UP000638188">
    <property type="component" value="Unassembled WGS sequence"/>
</dbReference>
<keyword evidence="6" id="KW-0479">Metal-binding</keyword>
<keyword evidence="10" id="KW-0408">Iron</keyword>
<evidence type="ECO:0000256" key="4">
    <source>
        <dbReference type="ARBA" id="ARBA00022692"/>
    </source>
</evidence>